<dbReference type="Pfam" id="PF01063">
    <property type="entry name" value="Aminotran_4"/>
    <property type="match status" value="1"/>
</dbReference>
<dbReference type="GO" id="GO:0003824">
    <property type="term" value="F:catalytic activity"/>
    <property type="evidence" value="ECO:0007669"/>
    <property type="project" value="InterPro"/>
</dbReference>
<reference evidence="2" key="1">
    <citation type="submission" date="2021-01" db="EMBL/GenBank/DDBJ databases">
        <authorList>
            <person name="Corre E."/>
            <person name="Pelletier E."/>
            <person name="Niang G."/>
            <person name="Scheremetjew M."/>
            <person name="Finn R."/>
            <person name="Kale V."/>
            <person name="Holt S."/>
            <person name="Cochrane G."/>
            <person name="Meng A."/>
            <person name="Brown T."/>
            <person name="Cohen L."/>
        </authorList>
    </citation>
    <scope>NUCLEOTIDE SEQUENCE</scope>
    <source>
        <strain evidence="2">Pop2</strain>
    </source>
</reference>
<dbReference type="InterPro" id="IPR043131">
    <property type="entry name" value="BCAT-like_N"/>
</dbReference>
<sequence length="625" mass="69720">MTITVIHCWSSPRSRSTALLYSFESRGTNNTVAIDEPLYRCWLMDKQDAVSRPYTTQLIEGIKEEGEDNDWRWKRELKGLDTRIEEAVAYLKSKGCKDNGVILCKHMAKHSYLYDLYNDHKTTTTAAAKETEKKDDVIHRHVLLIRDPVAVLSSWGVAGSVHDNNPTPDEVGIVPLLSIHSSLVSNVNNNAHPPIILDSDQLVRNPKHTLTKLCEDLNIDYTDDMLTWESGEHLCDGPWAKWWYDDVHQTTGWEINGNNSNTSKSVPSPSTFKYRTLPPSLLPTLRASLPAYQYLQSLSSTYQSRGPPPSQTYEDPRNEHLLLYVGSAGQPGKILPRETAGVSPFDSSVQGGDATWEGIRIYNGRIFHLNKHLSRLQRSSKALGFKNAHTKEEITHAIFQILAANGMRNNAHLRLTLTRGEKCTSSMNPKFNVYGTTLIIIPEWKPTEGATTYDNTAGISLITSSTRRNTPSCCDSKIHHNNMINNILPKIQANLAGVADAIMLDLEGYVSETNATNIFMVNEDDVLLTPHADYCLPGITRETVLLLASELGIATEVRRVSLAEFHAAEEVFTTGTMGELTPVTCIDGRVIGSGTRGVITKRLQEAYKDAIKTRLEWSTELPDFS</sequence>
<dbReference type="Gene3D" id="3.20.10.10">
    <property type="entry name" value="D-amino Acid Aminotransferase, subunit A, domain 2"/>
    <property type="match status" value="1"/>
</dbReference>
<dbReference type="GO" id="GO:0046394">
    <property type="term" value="P:carboxylic acid biosynthetic process"/>
    <property type="evidence" value="ECO:0007669"/>
    <property type="project" value="UniProtKB-ARBA"/>
</dbReference>
<evidence type="ECO:0000256" key="1">
    <source>
        <dbReference type="ARBA" id="ARBA00009320"/>
    </source>
</evidence>
<dbReference type="InterPro" id="IPR001544">
    <property type="entry name" value="Aminotrans_IV"/>
</dbReference>
<dbReference type="Gene3D" id="3.30.470.10">
    <property type="match status" value="1"/>
</dbReference>
<dbReference type="InterPro" id="IPR027417">
    <property type="entry name" value="P-loop_NTPase"/>
</dbReference>
<dbReference type="InterPro" id="IPR036038">
    <property type="entry name" value="Aminotransferase-like"/>
</dbReference>
<dbReference type="InterPro" id="IPR043132">
    <property type="entry name" value="BCAT-like_C"/>
</dbReference>
<accession>A0A7S1Z0P0</accession>
<evidence type="ECO:0000313" key="2">
    <source>
        <dbReference type="EMBL" id="CAD9324499.1"/>
    </source>
</evidence>
<evidence type="ECO:0008006" key="3">
    <source>
        <dbReference type="Google" id="ProtNLM"/>
    </source>
</evidence>
<comment type="similarity">
    <text evidence="1">Belongs to the class-IV pyridoxal-phosphate-dependent aminotransferase family.</text>
</comment>
<dbReference type="AlphaFoldDB" id="A0A7S1Z0P0"/>
<dbReference type="FunFam" id="3.30.470.10:FF:000010">
    <property type="entry name" value="Branched-chain-amino-acid aminotransferase-like protein 1"/>
    <property type="match status" value="1"/>
</dbReference>
<dbReference type="SUPFAM" id="SSF56752">
    <property type="entry name" value="D-aminoacid aminotransferase-like PLP-dependent enzymes"/>
    <property type="match status" value="1"/>
</dbReference>
<gene>
    <name evidence="2" type="ORF">DBRI1063_LOCUS8100</name>
</gene>
<name>A0A7S1Z0P0_9STRA</name>
<dbReference type="FunFam" id="3.20.10.10:FF:000011">
    <property type="entry name" value="Branched-chain-amino-acid aminotransferase-like protein 2"/>
    <property type="match status" value="1"/>
</dbReference>
<dbReference type="Pfam" id="PF19798">
    <property type="entry name" value="Sulfotransfer_5"/>
    <property type="match status" value="1"/>
</dbReference>
<protein>
    <recommendedName>
        <fullName evidence="3">Branched-chain-amino-acid transaminase</fullName>
    </recommendedName>
</protein>
<dbReference type="PANTHER" id="PTHR42743:SF11">
    <property type="entry name" value="AMINODEOXYCHORISMATE LYASE"/>
    <property type="match status" value="1"/>
</dbReference>
<dbReference type="EMBL" id="HBGN01012714">
    <property type="protein sequence ID" value="CAD9324499.1"/>
    <property type="molecule type" value="Transcribed_RNA"/>
</dbReference>
<dbReference type="PANTHER" id="PTHR42743">
    <property type="entry name" value="AMINO-ACID AMINOTRANSFERASE"/>
    <property type="match status" value="1"/>
</dbReference>
<dbReference type="Gene3D" id="3.40.50.300">
    <property type="entry name" value="P-loop containing nucleotide triphosphate hydrolases"/>
    <property type="match status" value="1"/>
</dbReference>
<proteinExistence type="inferred from homology"/>
<dbReference type="InterPro" id="IPR050571">
    <property type="entry name" value="Class-IV_PLP-Dep_Aminotrnsfr"/>
</dbReference>
<dbReference type="SUPFAM" id="SSF52540">
    <property type="entry name" value="P-loop containing nucleoside triphosphate hydrolases"/>
    <property type="match status" value="1"/>
</dbReference>
<organism evidence="2">
    <name type="scientific">Ditylum brightwellii</name>
    <dbReference type="NCBI Taxonomy" id="49249"/>
    <lineage>
        <taxon>Eukaryota</taxon>
        <taxon>Sar</taxon>
        <taxon>Stramenopiles</taxon>
        <taxon>Ochrophyta</taxon>
        <taxon>Bacillariophyta</taxon>
        <taxon>Mediophyceae</taxon>
        <taxon>Lithodesmiophycidae</taxon>
        <taxon>Lithodesmiales</taxon>
        <taxon>Lithodesmiaceae</taxon>
        <taxon>Ditylum</taxon>
    </lineage>
</organism>